<dbReference type="SUPFAM" id="SSF56672">
    <property type="entry name" value="DNA/RNA polymerases"/>
    <property type="match status" value="1"/>
</dbReference>
<protein>
    <submittedName>
        <fullName evidence="2">Maturase</fullName>
    </submittedName>
</protein>
<comment type="caution">
    <text evidence="2">The sequence shown here is derived from an EMBL/GenBank/DDBJ whole genome shotgun (WGS) entry which is preliminary data.</text>
</comment>
<dbReference type="InterPro" id="IPR051083">
    <property type="entry name" value="GrpII_Intron_Splice-Mob/Def"/>
</dbReference>
<feature type="domain" description="Reverse transcriptase" evidence="1">
    <location>
        <begin position="69"/>
        <end position="362"/>
    </location>
</feature>
<dbReference type="CDD" id="cd01651">
    <property type="entry name" value="RT_G2_intron"/>
    <property type="match status" value="1"/>
</dbReference>
<proteinExistence type="predicted"/>
<dbReference type="EMBL" id="JQIF01000108">
    <property type="protein sequence ID" value="KGJ51598.1"/>
    <property type="molecule type" value="Genomic_DNA"/>
</dbReference>
<dbReference type="PANTHER" id="PTHR34047:SF8">
    <property type="entry name" value="PROTEIN YKFC"/>
    <property type="match status" value="1"/>
</dbReference>
<evidence type="ECO:0000313" key="2">
    <source>
        <dbReference type="EMBL" id="KGJ51598.1"/>
    </source>
</evidence>
<dbReference type="InterPro" id="IPR024937">
    <property type="entry name" value="Domain_X"/>
</dbReference>
<dbReference type="Pfam" id="PF21368">
    <property type="entry name" value="AI2M-like_HNH"/>
    <property type="match status" value="1"/>
</dbReference>
<gene>
    <name evidence="2" type="ORF">CIAN88_19715</name>
</gene>
<dbReference type="GO" id="GO:0006397">
    <property type="term" value="P:mRNA processing"/>
    <property type="evidence" value="ECO:0007669"/>
    <property type="project" value="InterPro"/>
</dbReference>
<dbReference type="RefSeq" id="WP_044907630.1">
    <property type="nucleotide sequence ID" value="NZ_JQIF01000108.1"/>
</dbReference>
<dbReference type="InterPro" id="IPR000477">
    <property type="entry name" value="RT_dom"/>
</dbReference>
<evidence type="ECO:0000313" key="3">
    <source>
        <dbReference type="Proteomes" id="UP000030008"/>
    </source>
</evidence>
<accession>A0A099I3Y1</accession>
<dbReference type="PROSITE" id="PS50878">
    <property type="entry name" value="RT_POL"/>
    <property type="match status" value="1"/>
</dbReference>
<dbReference type="InterPro" id="IPR043502">
    <property type="entry name" value="DNA/RNA_pol_sf"/>
</dbReference>
<dbReference type="InterPro" id="IPR049030">
    <property type="entry name" value="AI2M-like_HNH"/>
</dbReference>
<sequence>MRSPENVLKSLSEKAKNKEYRYERLYRNLYNPEFYLLAYQNIATSQGSMTAGADGLTLDGMSMERIEKLIAKLRDHSYQPNPARRVYIAKKNSNKKRPLGIPSTDDKLLQEVVRMILEAIYEPTFSDNSHGFRPKRSCHTALKEIVTLFTGAKWIIEGDIKACFDSFDHHITIQLLRKRIKDEAFISLMWKFLRAGYMEQWTYHETYSGSPQGSGVSPILANIYLNELDEFMGKMKKSFDKGNTRNRKVHKDHDKVRWAYRKAQKNLETERTEANLTTFKEARKVMLSTPHLDEMDKSYKRLQYNRYADDFLISITGSKQDAENIKEQVRIFLKDKLNLTMSEEKTHVTHSSEKVRYLGYDIRISRSQDTKRTKKGLQRVWYGKVQLYMPKEKWIAKLHEYGAFKIKKDENGKENWKPLHRGALMPLDDVAIISKYNSEIRGLYNYYRLAINVCNLGKFHSIMRCSCLKTLAAKYNSSVMKMYKKYRSEKGDLGADYKTKSGTKRCEFYNEGFRRNKNIAPEFVDIMPKYRGRIKPNSLAGRLKSGKCEMCGASPVKVYMHHVQRLKDLNADNEFDGLMLQKRRKSLALCPKCYEEAKLKSLKL</sequence>
<dbReference type="Proteomes" id="UP000030008">
    <property type="component" value="Unassembled WGS sequence"/>
</dbReference>
<reference evidence="2 3" key="1">
    <citation type="submission" date="2014-08" db="EMBL/GenBank/DDBJ databases">
        <title>Clostridium innocuum, an unnegligible vancomycin-resistant pathogen causing extra-intestinal infections.</title>
        <authorList>
            <person name="Feng Y."/>
            <person name="Chiu C.-H."/>
        </authorList>
    </citation>
    <scope>NUCLEOTIDE SEQUENCE [LARGE SCALE GENOMIC DNA]</scope>
    <source>
        <strain evidence="2 3">AN88</strain>
    </source>
</reference>
<dbReference type="Pfam" id="PF00078">
    <property type="entry name" value="RVT_1"/>
    <property type="match status" value="2"/>
</dbReference>
<name>A0A099I3Y1_CLOIN</name>
<dbReference type="AlphaFoldDB" id="A0A099I3Y1"/>
<evidence type="ECO:0000259" key="1">
    <source>
        <dbReference type="PROSITE" id="PS50878"/>
    </source>
</evidence>
<organism evidence="2 3">
    <name type="scientific">Clostridium innocuum</name>
    <dbReference type="NCBI Taxonomy" id="1522"/>
    <lineage>
        <taxon>Bacteria</taxon>
        <taxon>Bacillati</taxon>
        <taxon>Bacillota</taxon>
        <taxon>Clostridia</taxon>
        <taxon>Eubacteriales</taxon>
        <taxon>Clostridiaceae</taxon>
        <taxon>Clostridium</taxon>
    </lineage>
</organism>
<dbReference type="PANTHER" id="PTHR34047">
    <property type="entry name" value="NUCLEAR INTRON MATURASE 1, MITOCHONDRIAL-RELATED"/>
    <property type="match status" value="1"/>
</dbReference>
<dbReference type="Pfam" id="PF01348">
    <property type="entry name" value="Intron_maturas2"/>
    <property type="match status" value="1"/>
</dbReference>